<organism evidence="1 2">
    <name type="scientific">Rhodoferax ferrireducens</name>
    <dbReference type="NCBI Taxonomy" id="192843"/>
    <lineage>
        <taxon>Bacteria</taxon>
        <taxon>Pseudomonadati</taxon>
        <taxon>Pseudomonadota</taxon>
        <taxon>Betaproteobacteria</taxon>
        <taxon>Burkholderiales</taxon>
        <taxon>Comamonadaceae</taxon>
        <taxon>Rhodoferax</taxon>
    </lineage>
</organism>
<dbReference type="Gene3D" id="3.40.50.300">
    <property type="entry name" value="P-loop containing nucleotide triphosphate hydrolases"/>
    <property type="match status" value="1"/>
</dbReference>
<dbReference type="SUPFAM" id="SSF52540">
    <property type="entry name" value="P-loop containing nucleoside triphosphate hydrolases"/>
    <property type="match status" value="1"/>
</dbReference>
<gene>
    <name evidence="1" type="ORF">BWK72_15600</name>
</gene>
<comment type="caution">
    <text evidence="1">The sequence shown here is derived from an EMBL/GenBank/DDBJ whole genome shotgun (WGS) entry which is preliminary data.</text>
</comment>
<accession>A0A1W9KRJ3</accession>
<dbReference type="AlphaFoldDB" id="A0A1W9KRJ3"/>
<dbReference type="InterPro" id="IPR027417">
    <property type="entry name" value="P-loop_NTPase"/>
</dbReference>
<reference evidence="1 2" key="1">
    <citation type="submission" date="2017-01" db="EMBL/GenBank/DDBJ databases">
        <title>Novel large sulfur bacteria in the metagenomes of groundwater-fed chemosynthetic microbial mats in the Lake Huron basin.</title>
        <authorList>
            <person name="Sharrar A.M."/>
            <person name="Flood B.E."/>
            <person name="Bailey J.V."/>
            <person name="Jones D.S."/>
            <person name="Biddanda B."/>
            <person name="Ruberg S.A."/>
            <person name="Marcus D.N."/>
            <person name="Dick G.J."/>
        </authorList>
    </citation>
    <scope>NUCLEOTIDE SEQUENCE [LARGE SCALE GENOMIC DNA]</scope>
    <source>
        <strain evidence="1">A7</strain>
    </source>
</reference>
<evidence type="ECO:0000313" key="1">
    <source>
        <dbReference type="EMBL" id="OQW86929.1"/>
    </source>
</evidence>
<dbReference type="EMBL" id="MTEI01000012">
    <property type="protein sequence ID" value="OQW86929.1"/>
    <property type="molecule type" value="Genomic_DNA"/>
</dbReference>
<name>A0A1W9KRJ3_9BURK</name>
<sequence>MTPSTEPNQDPFFHRPALASALADQALDTSLGTSGGMFLAAPRRTGKSTFVRQDLVPEFERRNLSVIYVDLWIDKTVNPAVHIANAIRTELAREDGPVAATLKKLTNMSKLTVGAWGNGLSFDLSQLNLSKDATLADALKALSTASQKKLILVIDEAQHALTTDEGLNALFSLKAARDSLNTDPGRYGMQLVATGSNRDKLATLVNGREQAFYGADMVQFPTLGKDYVQWLVGRAKLDLDIDLATEVFQSLGSRPEPFRKALSQTRLQLAVNPAQDGNAMLAGLAAKGVHDAKTEFLNTVASLPPLQSALLRELAVDSVHGPDVRRAGLFSAAMKARLLARLEAEMGAAHGVSVETPSVQNALDKLREENFLWRSQRGSYAVEDEQFLEWLAAQD</sequence>
<evidence type="ECO:0000313" key="2">
    <source>
        <dbReference type="Proteomes" id="UP000192505"/>
    </source>
</evidence>
<dbReference type="Proteomes" id="UP000192505">
    <property type="component" value="Unassembled WGS sequence"/>
</dbReference>
<protein>
    <submittedName>
        <fullName evidence="1">Uncharacterized protein</fullName>
    </submittedName>
</protein>
<proteinExistence type="predicted"/>